<comment type="caution">
    <text evidence="1">The sequence shown here is derived from an EMBL/GenBank/DDBJ whole genome shotgun (WGS) entry which is preliminary data.</text>
</comment>
<protein>
    <submittedName>
        <fullName evidence="1">Uncharacterized protein</fullName>
    </submittedName>
</protein>
<organism evidence="1 2">
    <name type="scientific">Litoreibacter halocynthiae</name>
    <dbReference type="NCBI Taxonomy" id="1242689"/>
    <lineage>
        <taxon>Bacteria</taxon>
        <taxon>Pseudomonadati</taxon>
        <taxon>Pseudomonadota</taxon>
        <taxon>Alphaproteobacteria</taxon>
        <taxon>Rhodobacterales</taxon>
        <taxon>Roseobacteraceae</taxon>
        <taxon>Litoreibacter</taxon>
    </lineage>
</organism>
<proteinExistence type="predicted"/>
<accession>A0A4R7LPM7</accession>
<keyword evidence="2" id="KW-1185">Reference proteome</keyword>
<dbReference type="EMBL" id="SOBH01000001">
    <property type="protein sequence ID" value="TDT78078.1"/>
    <property type="molecule type" value="Genomic_DNA"/>
</dbReference>
<dbReference type="Proteomes" id="UP000294563">
    <property type="component" value="Unassembled WGS sequence"/>
</dbReference>
<dbReference type="AlphaFoldDB" id="A0A4R7LPM7"/>
<name>A0A4R7LPM7_9RHOB</name>
<evidence type="ECO:0000313" key="2">
    <source>
        <dbReference type="Proteomes" id="UP000294563"/>
    </source>
</evidence>
<reference evidence="1 2" key="1">
    <citation type="submission" date="2019-03" db="EMBL/GenBank/DDBJ databases">
        <title>Genomic Encyclopedia of Archaeal and Bacterial Type Strains, Phase II (KMG-II): from individual species to whole genera.</title>
        <authorList>
            <person name="Goeker M."/>
        </authorList>
    </citation>
    <scope>NUCLEOTIDE SEQUENCE [LARGE SCALE GENOMIC DNA]</scope>
    <source>
        <strain evidence="1 2">DSM 29467</strain>
    </source>
</reference>
<sequence>MRAPHTGPMKALLIGLFAVLVIAPPAILAHQAGWRVTAWRPDAKQVLDRHAFGTLDYDEMTFALTAVPSPTYRATLRDRRKILFSKRTLHQDICNQVLTREHHAISAAPYSRFALMGLLARRAPITMHVSRSKNTLNPFMLLSIMSHRTENSPDPFVVELDSVEETLILHPDDRCENITPQNE</sequence>
<evidence type="ECO:0000313" key="1">
    <source>
        <dbReference type="EMBL" id="TDT78078.1"/>
    </source>
</evidence>
<gene>
    <name evidence="1" type="ORF">BDE40_1382</name>
</gene>